<evidence type="ECO:0000313" key="1">
    <source>
        <dbReference type="EMBL" id="LAB14037.1"/>
    </source>
</evidence>
<dbReference type="EMBL" id="IACL01098014">
    <property type="protein sequence ID" value="LAB14037.1"/>
    <property type="molecule type" value="Transcribed_RNA"/>
</dbReference>
<reference evidence="1" key="1">
    <citation type="submission" date="2017-07" db="EMBL/GenBank/DDBJ databases">
        <authorList>
            <person name="Mikheyev A."/>
            <person name="Grau M."/>
        </authorList>
    </citation>
    <scope>NUCLEOTIDE SEQUENCE</scope>
    <source>
        <tissue evidence="1">Venom_gland</tissue>
    </source>
</reference>
<reference evidence="1" key="2">
    <citation type="submission" date="2017-11" db="EMBL/GenBank/DDBJ databases">
        <title>Coralsnake Venomics: Analyses of Venom Gland Transcriptomes and Proteomes of Six Brazilian Taxa.</title>
        <authorList>
            <person name="Aird S.D."/>
            <person name="Jorge da Silva N."/>
            <person name="Qiu L."/>
            <person name="Villar-Briones A."/>
            <person name="Aparecida-Saddi V."/>
            <person name="Campos-Telles M.P."/>
            <person name="Grau M."/>
            <person name="Mikheyev A.S."/>
        </authorList>
    </citation>
    <scope>NUCLEOTIDE SEQUENCE</scope>
    <source>
        <tissue evidence="1">Venom_gland</tissue>
    </source>
</reference>
<dbReference type="AlphaFoldDB" id="A0A2D4KZ99"/>
<sequence length="113" mass="13883">MFQVLANPDCHFFQWQLKCRFYSLISCFPFQWESSWLPCSCITPQERIKHWLMMEETEVRCFGERIGLECFENGMESHRQSLLQTFWYPELFLNMYKQQQYIDELFSLKKKAK</sequence>
<organism evidence="1">
    <name type="scientific">Micrurus paraensis</name>
    <dbReference type="NCBI Taxonomy" id="1970185"/>
    <lineage>
        <taxon>Eukaryota</taxon>
        <taxon>Metazoa</taxon>
        <taxon>Chordata</taxon>
        <taxon>Craniata</taxon>
        <taxon>Vertebrata</taxon>
        <taxon>Euteleostomi</taxon>
        <taxon>Lepidosauria</taxon>
        <taxon>Squamata</taxon>
        <taxon>Bifurcata</taxon>
        <taxon>Unidentata</taxon>
        <taxon>Episquamata</taxon>
        <taxon>Toxicofera</taxon>
        <taxon>Serpentes</taxon>
        <taxon>Colubroidea</taxon>
        <taxon>Elapidae</taxon>
        <taxon>Elapinae</taxon>
        <taxon>Micrurus</taxon>
    </lineage>
</organism>
<proteinExistence type="predicted"/>
<accession>A0A2D4KZ99</accession>
<name>A0A2D4KZ99_9SAUR</name>
<protein>
    <submittedName>
        <fullName evidence="1">Uncharacterized protein</fullName>
    </submittedName>
</protein>